<evidence type="ECO:0000256" key="1">
    <source>
        <dbReference type="SAM" id="MobiDB-lite"/>
    </source>
</evidence>
<sequence>MSVIDITVPCALATSLMAAGSLQCGPVASSVDIAGAPSRAPRPSHRPNSPAELPEQQGHHLFDRGAAREFVDVDAAEDQWLALE</sequence>
<feature type="compositionally biased region" description="Low complexity" evidence="1">
    <location>
        <begin position="36"/>
        <end position="51"/>
    </location>
</feature>
<gene>
    <name evidence="2" type="ORF">M6B22_19020</name>
</gene>
<reference evidence="2" key="1">
    <citation type="submission" date="2022-05" db="EMBL/GenBank/DDBJ databases">
        <title>Jatrophihabitans sp. SB3-54 whole genome sequence.</title>
        <authorList>
            <person name="Suh M.K."/>
            <person name="Eom M.K."/>
            <person name="Kim J.S."/>
            <person name="Kim H.S."/>
            <person name="Do H.E."/>
            <person name="Shin Y.K."/>
            <person name="Lee J.-S."/>
        </authorList>
    </citation>
    <scope>NUCLEOTIDE SEQUENCE</scope>
    <source>
        <strain evidence="2">SB3-54</strain>
    </source>
</reference>
<organism evidence="2 3">
    <name type="scientific">Jatrophihabitans cynanchi</name>
    <dbReference type="NCBI Taxonomy" id="2944128"/>
    <lineage>
        <taxon>Bacteria</taxon>
        <taxon>Bacillati</taxon>
        <taxon>Actinomycetota</taxon>
        <taxon>Actinomycetes</taxon>
        <taxon>Jatrophihabitantales</taxon>
        <taxon>Jatrophihabitantaceae</taxon>
        <taxon>Jatrophihabitans</taxon>
    </lineage>
</organism>
<name>A0ABY7JX77_9ACTN</name>
<accession>A0ABY7JX77</accession>
<evidence type="ECO:0000313" key="2">
    <source>
        <dbReference type="EMBL" id="WAX56600.1"/>
    </source>
</evidence>
<dbReference type="Proteomes" id="UP001164693">
    <property type="component" value="Chromosome"/>
</dbReference>
<evidence type="ECO:0008006" key="4">
    <source>
        <dbReference type="Google" id="ProtNLM"/>
    </source>
</evidence>
<dbReference type="RefSeq" id="WP_269443132.1">
    <property type="nucleotide sequence ID" value="NZ_CP097463.1"/>
</dbReference>
<evidence type="ECO:0000313" key="3">
    <source>
        <dbReference type="Proteomes" id="UP001164693"/>
    </source>
</evidence>
<keyword evidence="3" id="KW-1185">Reference proteome</keyword>
<feature type="region of interest" description="Disordered" evidence="1">
    <location>
        <begin position="33"/>
        <end position="57"/>
    </location>
</feature>
<proteinExistence type="predicted"/>
<protein>
    <recommendedName>
        <fullName evidence="4">Secreted protein</fullName>
    </recommendedName>
</protein>
<dbReference type="EMBL" id="CP097463">
    <property type="protein sequence ID" value="WAX56600.1"/>
    <property type="molecule type" value="Genomic_DNA"/>
</dbReference>